<gene>
    <name evidence="2" type="ORF">A3F32_00865</name>
</gene>
<name>A0A1F7I300_9BACT</name>
<evidence type="ECO:0000313" key="2">
    <source>
        <dbReference type="EMBL" id="OGK37750.1"/>
    </source>
</evidence>
<keyword evidence="1" id="KW-1133">Transmembrane helix</keyword>
<dbReference type="AlphaFoldDB" id="A0A1F7I300"/>
<organism evidence="2 3">
    <name type="scientific">Candidatus Roizmanbacteria bacterium RIFCSPHIGHO2_12_FULL_42_10</name>
    <dbReference type="NCBI Taxonomy" id="1802053"/>
    <lineage>
        <taxon>Bacteria</taxon>
        <taxon>Candidatus Roizmaniibacteriota</taxon>
    </lineage>
</organism>
<keyword evidence="1" id="KW-0472">Membrane</keyword>
<reference evidence="2 3" key="1">
    <citation type="journal article" date="2016" name="Nat. Commun.">
        <title>Thousands of microbial genomes shed light on interconnected biogeochemical processes in an aquifer system.</title>
        <authorList>
            <person name="Anantharaman K."/>
            <person name="Brown C.T."/>
            <person name="Hug L.A."/>
            <person name="Sharon I."/>
            <person name="Castelle C.J."/>
            <person name="Probst A.J."/>
            <person name="Thomas B.C."/>
            <person name="Singh A."/>
            <person name="Wilkins M.J."/>
            <person name="Karaoz U."/>
            <person name="Brodie E.L."/>
            <person name="Williams K.H."/>
            <person name="Hubbard S.S."/>
            <person name="Banfield J.F."/>
        </authorList>
    </citation>
    <scope>NUCLEOTIDE SEQUENCE [LARGE SCALE GENOMIC DNA]</scope>
</reference>
<feature type="transmembrane region" description="Helical" evidence="1">
    <location>
        <begin position="69"/>
        <end position="86"/>
    </location>
</feature>
<feature type="transmembrane region" description="Helical" evidence="1">
    <location>
        <begin position="160"/>
        <end position="185"/>
    </location>
</feature>
<evidence type="ECO:0000313" key="3">
    <source>
        <dbReference type="Proteomes" id="UP000178076"/>
    </source>
</evidence>
<protein>
    <submittedName>
        <fullName evidence="2">Uncharacterized protein</fullName>
    </submittedName>
</protein>
<sequence>MRGLERIYNFLGLTGFILTLFGLYSVFFLFYDKWYTSFVIGGTLFLGYINHKLRHGSFFEKLIQQPKTLLLTYGLYVISALLIDAVGKQLFRLWHYPSLNPSEQIFHVYLLGYPFAFFMVYESWILIKHSVTYMPLAFIITFLVNAFVHEIPNTYAGEWIYTIPFITSEIFGVNIVVILGWSLLLKIPFTINKQLFFK</sequence>
<feature type="transmembrane region" description="Helical" evidence="1">
    <location>
        <begin position="106"/>
        <end position="124"/>
    </location>
</feature>
<feature type="transmembrane region" description="Helical" evidence="1">
    <location>
        <begin position="7"/>
        <end position="27"/>
    </location>
</feature>
<proteinExistence type="predicted"/>
<feature type="transmembrane region" description="Helical" evidence="1">
    <location>
        <begin position="131"/>
        <end position="148"/>
    </location>
</feature>
<feature type="transmembrane region" description="Helical" evidence="1">
    <location>
        <begin position="33"/>
        <end position="49"/>
    </location>
</feature>
<keyword evidence="1" id="KW-0812">Transmembrane</keyword>
<dbReference type="Proteomes" id="UP000178076">
    <property type="component" value="Unassembled WGS sequence"/>
</dbReference>
<accession>A0A1F7I300</accession>
<evidence type="ECO:0000256" key="1">
    <source>
        <dbReference type="SAM" id="Phobius"/>
    </source>
</evidence>
<dbReference type="EMBL" id="MGAD01000039">
    <property type="protein sequence ID" value="OGK37750.1"/>
    <property type="molecule type" value="Genomic_DNA"/>
</dbReference>
<comment type="caution">
    <text evidence="2">The sequence shown here is derived from an EMBL/GenBank/DDBJ whole genome shotgun (WGS) entry which is preliminary data.</text>
</comment>